<evidence type="ECO:0000256" key="1">
    <source>
        <dbReference type="SAM" id="MobiDB-lite"/>
    </source>
</evidence>
<proteinExistence type="predicted"/>
<evidence type="ECO:0000313" key="3">
    <source>
        <dbReference type="EMBL" id="KAK3282626.1"/>
    </source>
</evidence>
<sequence>MPSTHPRRGTHRNPTSYPAAATTFAPTAAPTSAPVAGPNAAPTAAPSHARLWLLRVACALTYSDLSIDAFDSAFSSTFAAEFKQQMAASAGVTAADVVVRDYVAGSITVHSDTGFNTTTSYQLFVSTLIEDPGSIFTYPSWAAYGTVTSTNVTIAWYNMPSTMPPTSSFPTFDNATTRPPPPPSLVTLSASPTSAPHLRGGEDVELVPGEDAGASSKSRNAGVSESLILACIGASFLVAMGAALVMVRNRRQGRTGMPDYLRDLGYKADVDKKLPVLDDIGEKWWVDSDVGTDTETSAGHMLRNAVACPDASNWGQPLGVTAQWAEASSNVYEDPAAREIRWALGSTLAEASAADLPAAERTAPAPGQQLEEVLSMATDVISDLPVLMLDLNTLQGAGIGQADMAALSDATLHHVEAIKAITLSTGPDPSPDVEGDEEHTLEDLINNVRANLADISDSVELRMRERRVSDPLDDNRMLLNRIHDVRERLRPVSVDKQAPSSTKGTPPERISLPVARPAAKSRWELLAAATTDPPLQNEGPGATSEKAPTAVRTAAKSRWELLAGARDLPLMNEGQDSKRMVRNPLMKGKALLQQEQQEESEAPVLSPPGEGLRHGIARFWTTFNPMRTAATMDATNLHDREKNLL</sequence>
<dbReference type="AlphaFoldDB" id="A0AAE0GR98"/>
<reference evidence="3 4" key="1">
    <citation type="journal article" date="2015" name="Genome Biol. Evol.">
        <title>Comparative Genomics of a Bacterivorous Green Alga Reveals Evolutionary Causalities and Consequences of Phago-Mixotrophic Mode of Nutrition.</title>
        <authorList>
            <person name="Burns J.A."/>
            <person name="Paasch A."/>
            <person name="Narechania A."/>
            <person name="Kim E."/>
        </authorList>
    </citation>
    <scope>NUCLEOTIDE SEQUENCE [LARGE SCALE GENOMIC DNA]</scope>
    <source>
        <strain evidence="3 4">PLY_AMNH</strain>
    </source>
</reference>
<comment type="caution">
    <text evidence="3">The sequence shown here is derived from an EMBL/GenBank/DDBJ whole genome shotgun (WGS) entry which is preliminary data.</text>
</comment>
<evidence type="ECO:0000313" key="4">
    <source>
        <dbReference type="Proteomes" id="UP001190700"/>
    </source>
</evidence>
<name>A0AAE0GR98_9CHLO</name>
<feature type="transmembrane region" description="Helical" evidence="2">
    <location>
        <begin position="227"/>
        <end position="247"/>
    </location>
</feature>
<keyword evidence="2" id="KW-1133">Transmembrane helix</keyword>
<evidence type="ECO:0000256" key="2">
    <source>
        <dbReference type="SAM" id="Phobius"/>
    </source>
</evidence>
<dbReference type="EMBL" id="LGRX02003220">
    <property type="protein sequence ID" value="KAK3282626.1"/>
    <property type="molecule type" value="Genomic_DNA"/>
</dbReference>
<accession>A0AAE0GR98</accession>
<gene>
    <name evidence="3" type="ORF">CYMTET_9648</name>
</gene>
<keyword evidence="4" id="KW-1185">Reference proteome</keyword>
<organism evidence="3 4">
    <name type="scientific">Cymbomonas tetramitiformis</name>
    <dbReference type="NCBI Taxonomy" id="36881"/>
    <lineage>
        <taxon>Eukaryota</taxon>
        <taxon>Viridiplantae</taxon>
        <taxon>Chlorophyta</taxon>
        <taxon>Pyramimonadophyceae</taxon>
        <taxon>Pyramimonadales</taxon>
        <taxon>Pyramimonadaceae</taxon>
        <taxon>Cymbomonas</taxon>
    </lineage>
</organism>
<dbReference type="Proteomes" id="UP001190700">
    <property type="component" value="Unassembled WGS sequence"/>
</dbReference>
<keyword evidence="2" id="KW-0472">Membrane</keyword>
<keyword evidence="2" id="KW-0812">Transmembrane</keyword>
<feature type="region of interest" description="Disordered" evidence="1">
    <location>
        <begin position="530"/>
        <end position="549"/>
    </location>
</feature>
<feature type="region of interest" description="Disordered" evidence="1">
    <location>
        <begin position="168"/>
        <end position="218"/>
    </location>
</feature>
<feature type="region of interest" description="Disordered" evidence="1">
    <location>
        <begin position="490"/>
        <end position="511"/>
    </location>
</feature>
<protein>
    <submittedName>
        <fullName evidence="3">Uncharacterized protein</fullName>
    </submittedName>
</protein>